<keyword evidence="2" id="KW-1185">Reference proteome</keyword>
<name>A0A139AXU2_GONPJ</name>
<evidence type="ECO:0000313" key="1">
    <source>
        <dbReference type="EMBL" id="KXS21524.1"/>
    </source>
</evidence>
<organism evidence="1 2">
    <name type="scientific">Gonapodya prolifera (strain JEL478)</name>
    <name type="common">Monoblepharis prolifera</name>
    <dbReference type="NCBI Taxonomy" id="1344416"/>
    <lineage>
        <taxon>Eukaryota</taxon>
        <taxon>Fungi</taxon>
        <taxon>Fungi incertae sedis</taxon>
        <taxon>Chytridiomycota</taxon>
        <taxon>Chytridiomycota incertae sedis</taxon>
        <taxon>Monoblepharidomycetes</taxon>
        <taxon>Monoblepharidales</taxon>
        <taxon>Gonapodyaceae</taxon>
        <taxon>Gonapodya</taxon>
    </lineage>
</organism>
<dbReference type="Proteomes" id="UP000070544">
    <property type="component" value="Unassembled WGS sequence"/>
</dbReference>
<dbReference type="AlphaFoldDB" id="A0A139AXU2"/>
<dbReference type="Gene3D" id="3.90.980.20">
    <property type="match status" value="1"/>
</dbReference>
<dbReference type="EMBL" id="KQ965732">
    <property type="protein sequence ID" value="KXS21524.1"/>
    <property type="molecule type" value="Genomic_DNA"/>
</dbReference>
<reference evidence="1 2" key="1">
    <citation type="journal article" date="2015" name="Genome Biol. Evol.">
        <title>Phylogenomic analyses indicate that early fungi evolved digesting cell walls of algal ancestors of land plants.</title>
        <authorList>
            <person name="Chang Y."/>
            <person name="Wang S."/>
            <person name="Sekimoto S."/>
            <person name="Aerts A.L."/>
            <person name="Choi C."/>
            <person name="Clum A."/>
            <person name="LaButti K.M."/>
            <person name="Lindquist E.A."/>
            <person name="Yee Ngan C."/>
            <person name="Ohm R.A."/>
            <person name="Salamov A.A."/>
            <person name="Grigoriev I.V."/>
            <person name="Spatafora J.W."/>
            <person name="Berbee M.L."/>
        </authorList>
    </citation>
    <scope>NUCLEOTIDE SEQUENCE [LARGE SCALE GENOMIC DNA]</scope>
    <source>
        <strain evidence="1 2">JEL478</strain>
    </source>
</reference>
<gene>
    <name evidence="1" type="ORF">M427DRAFT_27167</name>
</gene>
<accession>A0A139AXU2</accession>
<evidence type="ECO:0000313" key="2">
    <source>
        <dbReference type="Proteomes" id="UP000070544"/>
    </source>
</evidence>
<dbReference type="STRING" id="1344416.A0A139AXU2"/>
<proteinExistence type="predicted"/>
<protein>
    <submittedName>
        <fullName evidence="1">Uncharacterized protein</fullName>
    </submittedName>
</protein>
<sequence>MSKSRKRGIEAAPKCVRKDTPTQFPYNDALNGDVFYTFTCSVCNYALPLEEQPENLNNWKRIPMTWFHVVHLAFYDLHTRNPDKEDVLGADPKYKGVVIQDGRRFFRIQELVDVVERNWDYLKPTEIRE</sequence>
<dbReference type="OrthoDB" id="4080456at2759"/>